<evidence type="ECO:0000256" key="1">
    <source>
        <dbReference type="SAM" id="Phobius"/>
    </source>
</evidence>
<sequence length="284" mass="31835">MAVSKKKIALYSLYSLAGVLLLVIALAGTLYVKFSDLERFKEMAVDRLEDLTGNKVVIGSAEMDFVKGLSVKLKEVTIGGAYEGKPKFYAKSLWMVIKLVPLLDQRIEVKKIEVEGIFLQLIRDRKGKFSFERLPEVASPPSGNDILEMIKGSLVKKLEIKGGEIDFIDFQAFPDSKPVPLQLNNVHVLIQKKFLKIPYEFLLEGEILNPDRPTKIKLSGTLDNPAMKWNLAEFSLDGEAEIEDLPMARFQPYLKNINPAILGEDRISLESKFSGRLSGVMQST</sequence>
<dbReference type="InterPro" id="IPR007844">
    <property type="entry name" value="AsmA"/>
</dbReference>
<protein>
    <recommendedName>
        <fullName evidence="2">AsmA domain-containing protein</fullName>
    </recommendedName>
</protein>
<dbReference type="InterPro" id="IPR052894">
    <property type="entry name" value="AsmA-related"/>
</dbReference>
<reference evidence="3" key="1">
    <citation type="submission" date="2018-06" db="EMBL/GenBank/DDBJ databases">
        <authorList>
            <person name="Zhirakovskaya E."/>
        </authorList>
    </citation>
    <scope>NUCLEOTIDE SEQUENCE</scope>
</reference>
<dbReference type="GO" id="GO:0005886">
    <property type="term" value="C:plasma membrane"/>
    <property type="evidence" value="ECO:0007669"/>
    <property type="project" value="TreeGrafter"/>
</dbReference>
<keyword evidence="1" id="KW-1133">Transmembrane helix</keyword>
<keyword evidence="1" id="KW-0472">Membrane</keyword>
<dbReference type="Pfam" id="PF05170">
    <property type="entry name" value="AsmA"/>
    <property type="match status" value="1"/>
</dbReference>
<dbReference type="PANTHER" id="PTHR30441">
    <property type="entry name" value="DUF748 DOMAIN-CONTAINING PROTEIN"/>
    <property type="match status" value="1"/>
</dbReference>
<evidence type="ECO:0000259" key="2">
    <source>
        <dbReference type="Pfam" id="PF05170"/>
    </source>
</evidence>
<feature type="domain" description="AsmA" evidence="2">
    <location>
        <begin position="6"/>
        <end position="152"/>
    </location>
</feature>
<feature type="transmembrane region" description="Helical" evidence="1">
    <location>
        <begin position="12"/>
        <end position="32"/>
    </location>
</feature>
<keyword evidence="1" id="KW-0812">Transmembrane</keyword>
<accession>A0A3B1CN52</accession>
<organism evidence="3">
    <name type="scientific">hydrothermal vent metagenome</name>
    <dbReference type="NCBI Taxonomy" id="652676"/>
    <lineage>
        <taxon>unclassified sequences</taxon>
        <taxon>metagenomes</taxon>
        <taxon>ecological metagenomes</taxon>
    </lineage>
</organism>
<proteinExistence type="predicted"/>
<dbReference type="EMBL" id="UOGG01000164">
    <property type="protein sequence ID" value="VAX31579.1"/>
    <property type="molecule type" value="Genomic_DNA"/>
</dbReference>
<name>A0A3B1CN52_9ZZZZ</name>
<gene>
    <name evidence="3" type="ORF">MNBD_NITROSPINAE05-677</name>
</gene>
<evidence type="ECO:0000313" key="3">
    <source>
        <dbReference type="EMBL" id="VAX31579.1"/>
    </source>
</evidence>
<feature type="non-terminal residue" evidence="3">
    <location>
        <position position="284"/>
    </location>
</feature>
<dbReference type="AlphaFoldDB" id="A0A3B1CN52"/>
<dbReference type="GO" id="GO:0090313">
    <property type="term" value="P:regulation of protein targeting to membrane"/>
    <property type="evidence" value="ECO:0007669"/>
    <property type="project" value="TreeGrafter"/>
</dbReference>
<dbReference type="PANTHER" id="PTHR30441:SF8">
    <property type="entry name" value="DUF748 DOMAIN-CONTAINING PROTEIN"/>
    <property type="match status" value="1"/>
</dbReference>